<dbReference type="FunFam" id="2.10.25.10:FF:000043">
    <property type="entry name" value="Integrin beta"/>
    <property type="match status" value="1"/>
</dbReference>
<keyword evidence="19 25" id="KW-0401">Integrin</keyword>
<evidence type="ECO:0000256" key="20">
    <source>
        <dbReference type="ARBA" id="ARBA00023136"/>
    </source>
</evidence>
<evidence type="ECO:0000256" key="19">
    <source>
        <dbReference type="ARBA" id="ARBA00023037"/>
    </source>
</evidence>
<dbReference type="SUPFAM" id="SSF69687">
    <property type="entry name" value="Integrin beta tail domain"/>
    <property type="match status" value="1"/>
</dbReference>
<keyword evidence="22" id="KW-0675">Receptor</keyword>
<dbReference type="Gene3D" id="2.60.40.1510">
    <property type="entry name" value="ntegrin, alpha v. Chain A, domain 3"/>
    <property type="match status" value="1"/>
</dbReference>
<dbReference type="GO" id="GO:0030027">
    <property type="term" value="C:lamellipodium"/>
    <property type="evidence" value="ECO:0007669"/>
    <property type="project" value="UniProtKB-SubCell"/>
</dbReference>
<reference evidence="30 31" key="1">
    <citation type="submission" date="2019-08" db="EMBL/GenBank/DDBJ databases">
        <title>A chromosome-level genome assembly, high-density linkage maps, and genome scans reveal the genomic architecture of hybrid incompatibilities underlying speciation via character displacement in darters (Percidae: Etheostominae).</title>
        <authorList>
            <person name="Moran R.L."/>
            <person name="Catchen J.M."/>
            <person name="Fuller R.C."/>
        </authorList>
    </citation>
    <scope>NUCLEOTIDE SEQUENCE [LARGE SCALE GENOMIC DNA]</scope>
    <source>
        <strain evidence="30">EspeVRDwgs_2016</strain>
        <tissue evidence="30">Muscle</tissue>
    </source>
</reference>
<dbReference type="SUPFAM" id="SSF57196">
    <property type="entry name" value="EGF/Laminin"/>
    <property type="match status" value="2"/>
</dbReference>
<evidence type="ECO:0000313" key="30">
    <source>
        <dbReference type="EMBL" id="KAA8580993.1"/>
    </source>
</evidence>
<keyword evidence="6" id="KW-1003">Cell membrane</keyword>
<evidence type="ECO:0000313" key="31">
    <source>
        <dbReference type="Proteomes" id="UP000327493"/>
    </source>
</evidence>
<evidence type="ECO:0000256" key="15">
    <source>
        <dbReference type="ARBA" id="ARBA00022842"/>
    </source>
</evidence>
<evidence type="ECO:0000256" key="23">
    <source>
        <dbReference type="ARBA" id="ARBA00023180"/>
    </source>
</evidence>
<dbReference type="GO" id="GO:0042470">
    <property type="term" value="C:melanosome"/>
    <property type="evidence" value="ECO:0007669"/>
    <property type="project" value="UniProtKB-SubCell"/>
</dbReference>
<dbReference type="GO" id="GO:0008305">
    <property type="term" value="C:integrin complex"/>
    <property type="evidence" value="ECO:0007669"/>
    <property type="project" value="TreeGrafter"/>
</dbReference>
<protein>
    <recommendedName>
        <fullName evidence="25">Integrin beta</fullName>
    </recommendedName>
</protein>
<dbReference type="Proteomes" id="UP000327493">
    <property type="component" value="Chromosome 22"/>
</dbReference>
<dbReference type="PRINTS" id="PR01186">
    <property type="entry name" value="INTEGRINB"/>
</dbReference>
<proteinExistence type="inferred from homology"/>
<evidence type="ECO:0000256" key="18">
    <source>
        <dbReference type="ARBA" id="ARBA00022989"/>
    </source>
</evidence>
<dbReference type="Gene3D" id="1.20.5.100">
    <property type="entry name" value="Cytochrome c1, transmembrane anchor, C-terminal"/>
    <property type="match status" value="1"/>
</dbReference>
<keyword evidence="15" id="KW-0460">Magnesium</keyword>
<feature type="transmembrane region" description="Helical" evidence="26">
    <location>
        <begin position="872"/>
        <end position="890"/>
    </location>
</feature>
<dbReference type="GO" id="GO:0001968">
    <property type="term" value="F:fibronectin binding"/>
    <property type="evidence" value="ECO:0007669"/>
    <property type="project" value="TreeGrafter"/>
</dbReference>
<evidence type="ECO:0000256" key="24">
    <source>
        <dbReference type="ARBA" id="ARBA00023273"/>
    </source>
</evidence>
<dbReference type="GO" id="GO:0019960">
    <property type="term" value="F:C-X3-C chemokine binding"/>
    <property type="evidence" value="ECO:0007669"/>
    <property type="project" value="TreeGrafter"/>
</dbReference>
<keyword evidence="20 26" id="KW-0472">Membrane</keyword>
<evidence type="ECO:0000256" key="13">
    <source>
        <dbReference type="ARBA" id="ARBA00022737"/>
    </source>
</evidence>
<dbReference type="SUPFAM" id="SSF103575">
    <property type="entry name" value="Plexin repeat"/>
    <property type="match status" value="1"/>
</dbReference>
<dbReference type="GO" id="GO:0045202">
    <property type="term" value="C:synapse"/>
    <property type="evidence" value="ECO:0007669"/>
    <property type="project" value="TreeGrafter"/>
</dbReference>
<comment type="caution">
    <text evidence="30">The sequence shown here is derived from an EMBL/GenBank/DDBJ whole genome shotgun (WGS) entry which is preliminary data.</text>
</comment>
<comment type="subcellular location">
    <subcellularLocation>
        <location evidence="25">Cell membrane</location>
        <topology evidence="25">Single-pass type I membrane protein</topology>
    </subcellularLocation>
    <subcellularLocation>
        <location evidence="3">Cell projection</location>
        <location evidence="3">Invadopodium membrane</location>
        <topology evidence="3">Single-pass type I membrane protein</topology>
    </subcellularLocation>
    <subcellularLocation>
        <location evidence="4">Cell projection</location>
        <location evidence="4">Lamellipodium</location>
    </subcellularLocation>
    <subcellularLocation>
        <location evidence="1">Cell projection</location>
        <location evidence="1">Ruffle membrane</location>
        <topology evidence="1">Single-pass type I membrane protein</topology>
    </subcellularLocation>
    <subcellularLocation>
        <location evidence="2">Melanosome</location>
    </subcellularLocation>
</comment>
<evidence type="ECO:0000256" key="14">
    <source>
        <dbReference type="ARBA" id="ARBA00022837"/>
    </source>
</evidence>
<keyword evidence="11" id="KW-0479">Metal-binding</keyword>
<dbReference type="GO" id="GO:0005178">
    <property type="term" value="F:integrin binding"/>
    <property type="evidence" value="ECO:0007669"/>
    <property type="project" value="TreeGrafter"/>
</dbReference>
<dbReference type="GO" id="GO:0009986">
    <property type="term" value="C:cell surface"/>
    <property type="evidence" value="ECO:0007669"/>
    <property type="project" value="TreeGrafter"/>
</dbReference>
<evidence type="ECO:0000256" key="7">
    <source>
        <dbReference type="ARBA" id="ARBA00022536"/>
    </source>
</evidence>
<evidence type="ECO:0000256" key="10">
    <source>
        <dbReference type="ARBA" id="ARBA00022692"/>
    </source>
</evidence>
<evidence type="ECO:0000256" key="8">
    <source>
        <dbReference type="ARBA" id="ARBA00022541"/>
    </source>
</evidence>
<dbReference type="InterPro" id="IPR057073">
    <property type="entry name" value="EGF_integrin_2"/>
</dbReference>
<keyword evidence="8" id="KW-0517">Myogenesis</keyword>
<keyword evidence="13" id="KW-0677">Repeat</keyword>
<evidence type="ECO:0000259" key="29">
    <source>
        <dbReference type="SMART" id="SM01242"/>
    </source>
</evidence>
<keyword evidence="24" id="KW-0966">Cell projection</keyword>
<dbReference type="GO" id="GO:0005925">
    <property type="term" value="C:focal adhesion"/>
    <property type="evidence" value="ECO:0007669"/>
    <property type="project" value="TreeGrafter"/>
</dbReference>
<feature type="domain" description="Integrin beta subunit cytoplasmic" evidence="28">
    <location>
        <begin position="742"/>
        <end position="775"/>
    </location>
</feature>
<dbReference type="GO" id="GO:0007517">
    <property type="term" value="P:muscle organ development"/>
    <property type="evidence" value="ECO:0007669"/>
    <property type="project" value="UniProtKB-KW"/>
</dbReference>
<dbReference type="FunFam" id="2.10.25.10:FF:000075">
    <property type="entry name" value="Integrin beta"/>
    <property type="match status" value="1"/>
</dbReference>
<evidence type="ECO:0000256" key="12">
    <source>
        <dbReference type="ARBA" id="ARBA00022729"/>
    </source>
</evidence>
<dbReference type="SUPFAM" id="SSF53300">
    <property type="entry name" value="vWA-like"/>
    <property type="match status" value="1"/>
</dbReference>
<evidence type="ECO:0000259" key="27">
    <source>
        <dbReference type="SMART" id="SM00187"/>
    </source>
</evidence>
<keyword evidence="18 26" id="KW-1133">Transmembrane helix</keyword>
<dbReference type="SMART" id="SM00187">
    <property type="entry name" value="INB"/>
    <property type="match status" value="1"/>
</dbReference>
<dbReference type="Pfam" id="PF07974">
    <property type="entry name" value="EGF_2"/>
    <property type="match status" value="1"/>
</dbReference>
<gene>
    <name evidence="30" type="ORF">FQN60_013951</name>
</gene>
<evidence type="ECO:0000256" key="21">
    <source>
        <dbReference type="ARBA" id="ARBA00023157"/>
    </source>
</evidence>
<dbReference type="EMBL" id="VOFY01000022">
    <property type="protein sequence ID" value="KAA8580993.1"/>
    <property type="molecule type" value="Genomic_DNA"/>
</dbReference>
<evidence type="ECO:0000256" key="9">
    <source>
        <dbReference type="ARBA" id="ARBA00022553"/>
    </source>
</evidence>
<dbReference type="AlphaFoldDB" id="A0A5J5CJS0"/>
<dbReference type="FunFam" id="2.10.25.10:FF:000155">
    <property type="entry name" value="Integrin beta"/>
    <property type="match status" value="1"/>
</dbReference>
<evidence type="ECO:0000256" key="3">
    <source>
        <dbReference type="ARBA" id="ARBA00004297"/>
    </source>
</evidence>
<dbReference type="Pfam" id="PF00362">
    <property type="entry name" value="Integrin_beta"/>
    <property type="match status" value="1"/>
</dbReference>
<evidence type="ECO:0000256" key="17">
    <source>
        <dbReference type="ARBA" id="ARBA00022949"/>
    </source>
</evidence>
<keyword evidence="16 25" id="KW-0130">Cell adhesion</keyword>
<dbReference type="PROSITE" id="PS52047">
    <property type="entry name" value="I_EGF_2"/>
    <property type="match status" value="1"/>
</dbReference>
<keyword evidence="7" id="KW-0245">EGF-like domain</keyword>
<dbReference type="FunFam" id="3.40.50.410:FF:000002">
    <property type="entry name" value="Integrin beta"/>
    <property type="match status" value="1"/>
</dbReference>
<feature type="domain" description="Integrin beta subunit VWA" evidence="27">
    <location>
        <begin position="34"/>
        <end position="453"/>
    </location>
</feature>
<dbReference type="SMART" id="SM01242">
    <property type="entry name" value="Integrin_B_tail"/>
    <property type="match status" value="1"/>
</dbReference>
<dbReference type="FunFam" id="4.10.1240.30:FF:000002">
    <property type="entry name" value="Integrin beta"/>
    <property type="match status" value="1"/>
</dbReference>
<comment type="similarity">
    <text evidence="5 25">Belongs to the integrin beta chain family.</text>
</comment>
<feature type="domain" description="Integrin beta subunit tail" evidence="29">
    <location>
        <begin position="629"/>
        <end position="718"/>
    </location>
</feature>
<evidence type="ECO:0000256" key="22">
    <source>
        <dbReference type="ARBA" id="ARBA00023170"/>
    </source>
</evidence>
<evidence type="ECO:0000256" key="6">
    <source>
        <dbReference type="ARBA" id="ARBA00022475"/>
    </source>
</evidence>
<dbReference type="FunFam" id="3.30.1680.10:FF:000002">
    <property type="entry name" value="Integrin beta"/>
    <property type="match status" value="1"/>
</dbReference>
<dbReference type="InterPro" id="IPR057243">
    <property type="entry name" value="Integrin_I-EGF_CS"/>
</dbReference>
<evidence type="ECO:0000256" key="5">
    <source>
        <dbReference type="ARBA" id="ARBA00007449"/>
    </source>
</evidence>
<dbReference type="Pfam" id="PF08725">
    <property type="entry name" value="Integrin_b_cyt"/>
    <property type="match status" value="1"/>
</dbReference>
<dbReference type="GO" id="GO:0046872">
    <property type="term" value="F:metal ion binding"/>
    <property type="evidence" value="ECO:0007669"/>
    <property type="project" value="UniProtKB-KW"/>
</dbReference>
<dbReference type="InterPro" id="IPR002369">
    <property type="entry name" value="Integrin_bsu_VWA"/>
</dbReference>
<evidence type="ECO:0000256" key="11">
    <source>
        <dbReference type="ARBA" id="ARBA00022723"/>
    </source>
</evidence>
<keyword evidence="9" id="KW-0597">Phosphoprotein</keyword>
<dbReference type="Pfam" id="PF23105">
    <property type="entry name" value="EGF_integrin"/>
    <property type="match status" value="1"/>
</dbReference>
<dbReference type="Gene3D" id="3.40.50.410">
    <property type="entry name" value="von Willebrand factor, type A domain"/>
    <property type="match status" value="1"/>
</dbReference>
<keyword evidence="21" id="KW-1015">Disulfide bond</keyword>
<evidence type="ECO:0000256" key="25">
    <source>
        <dbReference type="RuleBase" id="RU000633"/>
    </source>
</evidence>
<dbReference type="PANTHER" id="PTHR10082">
    <property type="entry name" value="INTEGRIN BETA SUBUNIT"/>
    <property type="match status" value="1"/>
</dbReference>
<organism evidence="30 31">
    <name type="scientific">Etheostoma spectabile</name>
    <name type="common">orangethroat darter</name>
    <dbReference type="NCBI Taxonomy" id="54343"/>
    <lineage>
        <taxon>Eukaryota</taxon>
        <taxon>Metazoa</taxon>
        <taxon>Chordata</taxon>
        <taxon>Craniata</taxon>
        <taxon>Vertebrata</taxon>
        <taxon>Euteleostomi</taxon>
        <taxon>Actinopterygii</taxon>
        <taxon>Neopterygii</taxon>
        <taxon>Teleostei</taxon>
        <taxon>Neoteleostei</taxon>
        <taxon>Acanthomorphata</taxon>
        <taxon>Eupercaria</taxon>
        <taxon>Perciformes</taxon>
        <taxon>Percoidei</taxon>
        <taxon>Percidae</taxon>
        <taxon>Etheostomatinae</taxon>
        <taxon>Etheostoma</taxon>
    </lineage>
</organism>
<dbReference type="InterPro" id="IPR040622">
    <property type="entry name" value="EGF_integrin_1"/>
</dbReference>
<keyword evidence="31" id="KW-1185">Reference proteome</keyword>
<keyword evidence="17" id="KW-0965">Cell junction</keyword>
<evidence type="ECO:0000256" key="26">
    <source>
        <dbReference type="SAM" id="Phobius"/>
    </source>
</evidence>
<feature type="transmembrane region" description="Helical" evidence="26">
    <location>
        <begin position="845"/>
        <end position="866"/>
    </location>
</feature>
<dbReference type="GO" id="GO:0098639">
    <property type="term" value="F:collagen binding involved in cell-matrix adhesion"/>
    <property type="evidence" value="ECO:0007669"/>
    <property type="project" value="TreeGrafter"/>
</dbReference>
<dbReference type="InterPro" id="IPR012896">
    <property type="entry name" value="Integrin_bsu_tail"/>
</dbReference>
<dbReference type="GO" id="GO:0033627">
    <property type="term" value="P:cell adhesion mediated by integrin"/>
    <property type="evidence" value="ECO:0007669"/>
    <property type="project" value="TreeGrafter"/>
</dbReference>
<sequence length="899" mass="100007">MCCATAPSDSAFLSSPFVFHPEGNECINANAKYCGECIQAGAKCGWCKDPNFLKQGETVSTRCDELQSLIKRGCSDAMIENPHGEQKTLKNKTVTHRKKGAEKLRPEDITQIQPQKLSLTLRSGEPQTFNLKFKRAEDYPIDLYYLMDLSYSMKDDLENVKNLGTSLMLEMSKITSDFRIGFGSFVEKTVMPYISTTPAKLLNPCTGDQNCTSPFSYKNVLKLTSDGKRFNTLVGQQHISGNLDSPEGGFDAIMQVAVCGNHIGWRNVTRLLVFSTDAGFHFAGDGKLGGIVLPNDGKCHLENNVYTMSHYYKLSDNNIQTIFAVTEEFQPVYQELKNLIPKSAVGTLSANSSNVINLIIDAYNSLSSEVILENSKLPEGVTIAYTSRCKNGVVSEGESGRKCSNISIGDEVMFSISVTSKGCPKQGKPEIIKIKPLGFTEEVEITLNFICECECHKDGIKNSQLCHFGNGTYECGACKCNEGRVGRQCECSSNDVATEDMDRTCRKDNGTDICSNNGDCVCGTCECKKRDNPEERYSGQFCECDNFNCDRSGNKLCGGHGRCECRVCICDTMWTGSACDCSLDNSTCMASNKQICNGRGTCECGTCKCTDPKFQGPTCETCPTCPGVCTEHKECVQCRAFGTGEKKDTCERDCSYFNLIKVKDRDKLPQPNDASYPVMHCKERDANDCWFYYTYAVNNNTEKEVHVVDTLDCPAGPDIIPIVAGVVAGIVLIGLALLLIWKLLMIIHDRREFAKFEKEKMNAKWDTQQMRFADFKKTLYTRVLSISSRIQAMDVKLLSFKVKIPSTKVLSRLWSIPNMKENDGVIVFNELCYQVSDNCSIYHGFGVWGTCGGIYIISFCSFTSIMHHATTASVFLLTLMIYMHLLYFRCTGYSMCIYF</sequence>
<keyword evidence="14" id="KW-0106">Calcium</keyword>
<dbReference type="InterPro" id="IPR032695">
    <property type="entry name" value="Integrin_dom_sf"/>
</dbReference>
<dbReference type="PANTHER" id="PTHR10082:SF28">
    <property type="entry name" value="INTEGRIN BETA-1"/>
    <property type="match status" value="1"/>
</dbReference>
<dbReference type="Gene3D" id="2.10.25.10">
    <property type="entry name" value="Laminin"/>
    <property type="match status" value="4"/>
</dbReference>
<dbReference type="InterPro" id="IPR014836">
    <property type="entry name" value="Integrin_bsu_cyt_dom"/>
</dbReference>
<dbReference type="Pfam" id="PF07965">
    <property type="entry name" value="Integrin_B_tail"/>
    <property type="match status" value="1"/>
</dbReference>
<dbReference type="PROSITE" id="PS00243">
    <property type="entry name" value="I_EGF_1"/>
    <property type="match status" value="1"/>
</dbReference>
<name>A0A5J5CJS0_9PERO</name>
<dbReference type="InterPro" id="IPR036349">
    <property type="entry name" value="Integrin_bsu_tail_dom_sf"/>
</dbReference>
<evidence type="ECO:0000256" key="2">
    <source>
        <dbReference type="ARBA" id="ARBA00004223"/>
    </source>
</evidence>
<dbReference type="InterPro" id="IPR036465">
    <property type="entry name" value="vWFA_dom_sf"/>
</dbReference>
<dbReference type="InterPro" id="IPR013111">
    <property type="entry name" value="EGF_extracell"/>
</dbReference>
<accession>A0A5J5CJS0</accession>
<dbReference type="SMART" id="SM01241">
    <property type="entry name" value="Integrin_b_cyt"/>
    <property type="match status" value="1"/>
</dbReference>
<feature type="transmembrane region" description="Helical" evidence="26">
    <location>
        <begin position="719"/>
        <end position="741"/>
    </location>
</feature>
<keyword evidence="12" id="KW-0732">Signal</keyword>
<dbReference type="InterPro" id="IPR015812">
    <property type="entry name" value="Integrin_bsu"/>
</dbReference>
<dbReference type="Gene3D" id="4.10.1240.30">
    <property type="match status" value="1"/>
</dbReference>
<dbReference type="Gene3D" id="3.30.1680.10">
    <property type="entry name" value="ligand-binding face of the semaphorins, domain 2"/>
    <property type="match status" value="1"/>
</dbReference>
<evidence type="ECO:0000256" key="4">
    <source>
        <dbReference type="ARBA" id="ARBA00004510"/>
    </source>
</evidence>
<evidence type="ECO:0000256" key="1">
    <source>
        <dbReference type="ARBA" id="ARBA00004199"/>
    </source>
</evidence>
<dbReference type="GO" id="GO:0019901">
    <property type="term" value="F:protein kinase binding"/>
    <property type="evidence" value="ECO:0007669"/>
    <property type="project" value="TreeGrafter"/>
</dbReference>
<keyword evidence="23" id="KW-0325">Glycoprotein</keyword>
<keyword evidence="10 25" id="KW-0812">Transmembrane</keyword>
<dbReference type="GO" id="GO:0043236">
    <property type="term" value="F:laminin binding"/>
    <property type="evidence" value="ECO:0007669"/>
    <property type="project" value="TreeGrafter"/>
</dbReference>
<dbReference type="GO" id="GO:0032587">
    <property type="term" value="C:ruffle membrane"/>
    <property type="evidence" value="ECO:0007669"/>
    <property type="project" value="UniProtKB-SubCell"/>
</dbReference>
<evidence type="ECO:0000256" key="16">
    <source>
        <dbReference type="ARBA" id="ARBA00022889"/>
    </source>
</evidence>
<evidence type="ECO:0000259" key="28">
    <source>
        <dbReference type="SMART" id="SM01241"/>
    </source>
</evidence>
<dbReference type="GO" id="GO:0098609">
    <property type="term" value="P:cell-cell adhesion"/>
    <property type="evidence" value="ECO:0007669"/>
    <property type="project" value="TreeGrafter"/>
</dbReference>
<dbReference type="GO" id="GO:0016477">
    <property type="term" value="P:cell migration"/>
    <property type="evidence" value="ECO:0007669"/>
    <property type="project" value="TreeGrafter"/>
</dbReference>
<dbReference type="Pfam" id="PF18372">
    <property type="entry name" value="I-EGF_1"/>
    <property type="match status" value="1"/>
</dbReference>
<dbReference type="GO" id="GO:0007229">
    <property type="term" value="P:integrin-mediated signaling pathway"/>
    <property type="evidence" value="ECO:0007669"/>
    <property type="project" value="UniProtKB-KW"/>
</dbReference>
<dbReference type="FunFam" id="2.60.40.1510:FF:000003">
    <property type="entry name" value="Integrin beta"/>
    <property type="match status" value="1"/>
</dbReference>
<dbReference type="SUPFAM" id="SSF69179">
    <property type="entry name" value="Integrin domains"/>
    <property type="match status" value="1"/>
</dbReference>